<accession>A0A0E9PHY3</accession>
<sequence length="21" mass="2541">MFLTWLSHFTFCSSVFLNECK</sequence>
<dbReference type="AlphaFoldDB" id="A0A0E9PHY3"/>
<dbReference type="EMBL" id="GBXM01072134">
    <property type="protein sequence ID" value="JAH36443.1"/>
    <property type="molecule type" value="Transcribed_RNA"/>
</dbReference>
<proteinExistence type="predicted"/>
<evidence type="ECO:0000313" key="1">
    <source>
        <dbReference type="EMBL" id="JAH03700.1"/>
    </source>
</evidence>
<reference evidence="1" key="2">
    <citation type="journal article" date="2015" name="Fish Shellfish Immunol.">
        <title>Early steps in the European eel (Anguilla anguilla)-Vibrio vulnificus interaction in the gills: Role of the RtxA13 toxin.</title>
        <authorList>
            <person name="Callol A."/>
            <person name="Pajuelo D."/>
            <person name="Ebbesson L."/>
            <person name="Teles M."/>
            <person name="MacKenzie S."/>
            <person name="Amaro C."/>
        </authorList>
    </citation>
    <scope>NUCLEOTIDE SEQUENCE</scope>
</reference>
<name>A0A0E9PHY3_ANGAN</name>
<protein>
    <submittedName>
        <fullName evidence="1">Uncharacterized protein</fullName>
    </submittedName>
</protein>
<reference evidence="1" key="1">
    <citation type="submission" date="2014-11" db="EMBL/GenBank/DDBJ databases">
        <authorList>
            <person name="Amaro Gonzalez C."/>
        </authorList>
    </citation>
    <scope>NUCLEOTIDE SEQUENCE</scope>
</reference>
<organism evidence="1">
    <name type="scientific">Anguilla anguilla</name>
    <name type="common">European freshwater eel</name>
    <name type="synonym">Muraena anguilla</name>
    <dbReference type="NCBI Taxonomy" id="7936"/>
    <lineage>
        <taxon>Eukaryota</taxon>
        <taxon>Metazoa</taxon>
        <taxon>Chordata</taxon>
        <taxon>Craniata</taxon>
        <taxon>Vertebrata</taxon>
        <taxon>Euteleostomi</taxon>
        <taxon>Actinopterygii</taxon>
        <taxon>Neopterygii</taxon>
        <taxon>Teleostei</taxon>
        <taxon>Anguilliformes</taxon>
        <taxon>Anguillidae</taxon>
        <taxon>Anguilla</taxon>
    </lineage>
</organism>
<dbReference type="EMBL" id="GBXM01104877">
    <property type="protein sequence ID" value="JAH03700.1"/>
    <property type="molecule type" value="Transcribed_RNA"/>
</dbReference>